<reference evidence="2 3" key="1">
    <citation type="journal article" date="2023" name="Plants (Basel)">
        <title>Bridging the Gap: Combining Genomics and Transcriptomics Approaches to Understand Stylosanthes scabra, an Orphan Legume from the Brazilian Caatinga.</title>
        <authorList>
            <person name="Ferreira-Neto J.R.C."/>
            <person name="da Silva M.D."/>
            <person name="Binneck E."/>
            <person name="de Melo N.F."/>
            <person name="da Silva R.H."/>
            <person name="de Melo A.L.T.M."/>
            <person name="Pandolfi V."/>
            <person name="Bustamante F.O."/>
            <person name="Brasileiro-Vidal A.C."/>
            <person name="Benko-Iseppon A.M."/>
        </authorList>
    </citation>
    <scope>NUCLEOTIDE SEQUENCE [LARGE SCALE GENOMIC DNA]</scope>
    <source>
        <tissue evidence="2">Leaves</tissue>
    </source>
</reference>
<comment type="caution">
    <text evidence="2">The sequence shown here is derived from an EMBL/GenBank/DDBJ whole genome shotgun (WGS) entry which is preliminary data.</text>
</comment>
<protein>
    <submittedName>
        <fullName evidence="2">Uncharacterized protein</fullName>
    </submittedName>
</protein>
<organism evidence="2 3">
    <name type="scientific">Stylosanthes scabra</name>
    <dbReference type="NCBI Taxonomy" id="79078"/>
    <lineage>
        <taxon>Eukaryota</taxon>
        <taxon>Viridiplantae</taxon>
        <taxon>Streptophyta</taxon>
        <taxon>Embryophyta</taxon>
        <taxon>Tracheophyta</taxon>
        <taxon>Spermatophyta</taxon>
        <taxon>Magnoliopsida</taxon>
        <taxon>eudicotyledons</taxon>
        <taxon>Gunneridae</taxon>
        <taxon>Pentapetalae</taxon>
        <taxon>rosids</taxon>
        <taxon>fabids</taxon>
        <taxon>Fabales</taxon>
        <taxon>Fabaceae</taxon>
        <taxon>Papilionoideae</taxon>
        <taxon>50 kb inversion clade</taxon>
        <taxon>dalbergioids sensu lato</taxon>
        <taxon>Dalbergieae</taxon>
        <taxon>Pterocarpus clade</taxon>
        <taxon>Stylosanthes</taxon>
    </lineage>
</organism>
<keyword evidence="3" id="KW-1185">Reference proteome</keyword>
<evidence type="ECO:0000313" key="2">
    <source>
        <dbReference type="EMBL" id="MED6123284.1"/>
    </source>
</evidence>
<name>A0ABU6RHE4_9FABA</name>
<dbReference type="Proteomes" id="UP001341840">
    <property type="component" value="Unassembled WGS sequence"/>
</dbReference>
<sequence length="215" mass="22867">MTSCPSAEFTSIVESFRVSRAQHVYHGLSFSIAPPLPPPSASDVQDGLWIPTYSSPLVMGFPVFDPSHVGSEYVTPPSYHAPSSYHSHSFDRHSAPTPIMTYPAPDRPASDTPAADPPPPLPPGRPPPCGTGGHIHPRVPKFLCTTFGLCSPSIGLKKLYGPISGLQSPELVRAQGRGRRGARGAGQDAGEPEPKNLHRLNDTWHIAGALSTKVG</sequence>
<feature type="region of interest" description="Disordered" evidence="1">
    <location>
        <begin position="99"/>
        <end position="133"/>
    </location>
</feature>
<dbReference type="EMBL" id="JASCZI010030514">
    <property type="protein sequence ID" value="MED6123284.1"/>
    <property type="molecule type" value="Genomic_DNA"/>
</dbReference>
<proteinExistence type="predicted"/>
<accession>A0ABU6RHE4</accession>
<feature type="compositionally biased region" description="Pro residues" evidence="1">
    <location>
        <begin position="115"/>
        <end position="129"/>
    </location>
</feature>
<evidence type="ECO:0000313" key="3">
    <source>
        <dbReference type="Proteomes" id="UP001341840"/>
    </source>
</evidence>
<evidence type="ECO:0000256" key="1">
    <source>
        <dbReference type="SAM" id="MobiDB-lite"/>
    </source>
</evidence>
<gene>
    <name evidence="2" type="ORF">PIB30_047619</name>
</gene>
<feature type="region of interest" description="Disordered" evidence="1">
    <location>
        <begin position="175"/>
        <end position="197"/>
    </location>
</feature>